<keyword evidence="7" id="KW-0137">Centromere</keyword>
<evidence type="ECO:0000313" key="9">
    <source>
        <dbReference type="Proteomes" id="UP001314205"/>
    </source>
</evidence>
<dbReference type="PANTHER" id="PTHR31740:SF2">
    <property type="entry name" value="CENTROMERE PROTEIN L"/>
    <property type="match status" value="1"/>
</dbReference>
<name>A0AAV1KNG2_9NEOP</name>
<evidence type="ECO:0000256" key="1">
    <source>
        <dbReference type="ARBA" id="ARBA00004123"/>
    </source>
</evidence>
<evidence type="ECO:0000256" key="4">
    <source>
        <dbReference type="ARBA" id="ARBA00016380"/>
    </source>
</evidence>
<dbReference type="GO" id="GO:0000775">
    <property type="term" value="C:chromosome, centromeric region"/>
    <property type="evidence" value="ECO:0007669"/>
    <property type="project" value="UniProtKB-SubCell"/>
</dbReference>
<sequence length="286" mass="32321">MNKHVTNDPLAVIYNEGHWRLSTVSPLISLKSSTVKFKQYASKIRQAIVSTIPANSALKFSVVFEAQPYLKYSEDDSDGLAITVSSSQESSKPKVIYTSIFLSWGVSTKIPGAVHLPFVLERGEQRIGTAVKTTIKYMFDCNFKEFSFTQRQLLQFGFNFVENDTSRSTDPFTLCYRTQADHKNKLNLTFEVGDVLIIWNGIKEDLTKVSEQVTLAYQVLQNQIFYNVMLDVTALDLIEVILPKAEVKSNGTFKMKTPEIVNCVFTLLNEIISTNTMDTHDAMIEL</sequence>
<proteinExistence type="inferred from homology"/>
<keyword evidence="5" id="KW-0158">Chromosome</keyword>
<organism evidence="8 9">
    <name type="scientific">Parnassius mnemosyne</name>
    <name type="common">clouded apollo</name>
    <dbReference type="NCBI Taxonomy" id="213953"/>
    <lineage>
        <taxon>Eukaryota</taxon>
        <taxon>Metazoa</taxon>
        <taxon>Ecdysozoa</taxon>
        <taxon>Arthropoda</taxon>
        <taxon>Hexapoda</taxon>
        <taxon>Insecta</taxon>
        <taxon>Pterygota</taxon>
        <taxon>Neoptera</taxon>
        <taxon>Endopterygota</taxon>
        <taxon>Lepidoptera</taxon>
        <taxon>Glossata</taxon>
        <taxon>Ditrysia</taxon>
        <taxon>Papilionoidea</taxon>
        <taxon>Papilionidae</taxon>
        <taxon>Parnassiinae</taxon>
        <taxon>Parnassini</taxon>
        <taxon>Parnassius</taxon>
        <taxon>Driopa</taxon>
    </lineage>
</organism>
<dbReference type="AlphaFoldDB" id="A0AAV1KNG2"/>
<comment type="subcellular location">
    <subcellularLocation>
        <location evidence="2">Chromosome</location>
        <location evidence="2">Centromere</location>
    </subcellularLocation>
    <subcellularLocation>
        <location evidence="1">Nucleus</location>
    </subcellularLocation>
</comment>
<comment type="similarity">
    <text evidence="3">Belongs to the CENP-L/IML3 family.</text>
</comment>
<comment type="caution">
    <text evidence="8">The sequence shown here is derived from an EMBL/GenBank/DDBJ whole genome shotgun (WGS) entry which is preliminary data.</text>
</comment>
<dbReference type="Proteomes" id="UP001314205">
    <property type="component" value="Unassembled WGS sequence"/>
</dbReference>
<evidence type="ECO:0000256" key="6">
    <source>
        <dbReference type="ARBA" id="ARBA00023242"/>
    </source>
</evidence>
<keyword evidence="9" id="KW-1185">Reference proteome</keyword>
<dbReference type="GO" id="GO:0005634">
    <property type="term" value="C:nucleus"/>
    <property type="evidence" value="ECO:0007669"/>
    <property type="project" value="UniProtKB-SubCell"/>
</dbReference>
<dbReference type="InterPro" id="IPR025204">
    <property type="entry name" value="CENP-L"/>
</dbReference>
<evidence type="ECO:0000313" key="8">
    <source>
        <dbReference type="EMBL" id="CAK1584586.1"/>
    </source>
</evidence>
<evidence type="ECO:0000256" key="5">
    <source>
        <dbReference type="ARBA" id="ARBA00022454"/>
    </source>
</evidence>
<evidence type="ECO:0000256" key="3">
    <source>
        <dbReference type="ARBA" id="ARBA00011060"/>
    </source>
</evidence>
<reference evidence="8 9" key="1">
    <citation type="submission" date="2023-11" db="EMBL/GenBank/DDBJ databases">
        <authorList>
            <person name="Hedman E."/>
            <person name="Englund M."/>
            <person name="Stromberg M."/>
            <person name="Nyberg Akerstrom W."/>
            <person name="Nylinder S."/>
            <person name="Jareborg N."/>
            <person name="Kallberg Y."/>
            <person name="Kronander E."/>
        </authorList>
    </citation>
    <scope>NUCLEOTIDE SEQUENCE [LARGE SCALE GENOMIC DNA]</scope>
</reference>
<evidence type="ECO:0000256" key="2">
    <source>
        <dbReference type="ARBA" id="ARBA00004584"/>
    </source>
</evidence>
<gene>
    <name evidence="8" type="ORF">PARMNEM_LOCUS5797</name>
</gene>
<accession>A0AAV1KNG2</accession>
<evidence type="ECO:0000256" key="7">
    <source>
        <dbReference type="ARBA" id="ARBA00023328"/>
    </source>
</evidence>
<protein>
    <recommendedName>
        <fullName evidence="4">Centromere protein L</fullName>
    </recommendedName>
</protein>
<dbReference type="PANTHER" id="PTHR31740">
    <property type="entry name" value="CENTROMERE PROTEIN L"/>
    <property type="match status" value="1"/>
</dbReference>
<keyword evidence="6" id="KW-0539">Nucleus</keyword>
<dbReference type="Pfam" id="PF13092">
    <property type="entry name" value="CENP-L"/>
    <property type="match status" value="1"/>
</dbReference>
<dbReference type="EMBL" id="CAVLGL010000068">
    <property type="protein sequence ID" value="CAK1584586.1"/>
    <property type="molecule type" value="Genomic_DNA"/>
</dbReference>